<keyword evidence="3" id="KW-0547">Nucleotide-binding</keyword>
<geneLocation type="plasmid" evidence="6">
    <name>unnamed1</name>
</geneLocation>
<dbReference type="Pfam" id="PF02872">
    <property type="entry name" value="5_nucleotid_C"/>
    <property type="match status" value="1"/>
</dbReference>
<accession>A0AAU7T1W9</accession>
<evidence type="ECO:0000259" key="5">
    <source>
        <dbReference type="Pfam" id="PF02872"/>
    </source>
</evidence>
<dbReference type="GO" id="GO:0046872">
    <property type="term" value="F:metal ion binding"/>
    <property type="evidence" value="ECO:0007669"/>
    <property type="project" value="InterPro"/>
</dbReference>
<reference evidence="6" key="1">
    <citation type="submission" date="2024-06" db="EMBL/GenBank/DDBJ databases">
        <authorList>
            <person name="Song Z."/>
        </authorList>
    </citation>
    <scope>NUCLEOTIDE SEQUENCE</scope>
    <source>
        <strain evidence="6">A1-4-2</strain>
        <plasmid evidence="6">unnamed1</plasmid>
    </source>
</reference>
<dbReference type="SUPFAM" id="SSF56300">
    <property type="entry name" value="Metallo-dependent phosphatases"/>
    <property type="match status" value="1"/>
</dbReference>
<protein>
    <submittedName>
        <fullName evidence="6">5'-nucleotidase C-terminal domain-containing protein</fullName>
    </submittedName>
</protein>
<sequence>MWLNYSQTGIAVTFKNRSIHQYSGLTCSLLISSIFLAGCNNSKDNTNITAIIQSQPLEVNVLHINDSHSHLDEESTKLLLETSSGNRESIQVSNGGFARVAALMNSLASTEKNPIKIHSGDAITGDLYFTLKEGEAEADLMNTVCFDTLTLGNHEFDNTDEGLKKFIGFLNNKGRCKNKTQVLSANVEFGKTSALYQTDLVKPYTIMDKEGQKIAFIGLTIADKTKNASRPNADTIFKDEVITAQNYIDQLKQQGINKIIVQSHLGYGMDKALAAQLSGVDVIVGGDSHTLLADAKLKNYGISPEGDYPTTLKNKEGDPVCVVQAWQYAYMVGQLKVNFDANGKVQACTGKANVLIGDDFKRSAKDAPALNTTELDVIKKDIESSNSLRIIQPNAAALAILEPYKVAKNLLGKEIVANAQENLCLRRVPGTTKDTSRSSLGDICNKSDFTNQHGGDVQQLVAEAFLQQGKKYFNADISIQNGGGVRVDLPQGDISVEKIYTVLPFKNTLVQLKATGLEIKNVLEDAMDAVVNNNTGSYPYAGGLQWDVDLSKTKGQRISNLKVRNTQGVYEALNPDQTYQVITINFLADGQDFYSSFKNITGERRVEVGLDYAEAFLDYAKNEKVLKRLAVERYSTQTYKE</sequence>
<dbReference type="PROSITE" id="PS00786">
    <property type="entry name" value="5_NUCLEOTIDASE_2"/>
    <property type="match status" value="1"/>
</dbReference>
<keyword evidence="2" id="KW-0732">Signal</keyword>
<comment type="similarity">
    <text evidence="1 3">Belongs to the 5'-nucleotidase family.</text>
</comment>
<dbReference type="PRINTS" id="PR01607">
    <property type="entry name" value="APYRASEFAMLY"/>
</dbReference>
<dbReference type="InterPro" id="IPR029052">
    <property type="entry name" value="Metallo-depent_PP-like"/>
</dbReference>
<feature type="domain" description="Calcineurin-like phosphoesterase" evidence="4">
    <location>
        <begin position="60"/>
        <end position="290"/>
    </location>
</feature>
<dbReference type="GO" id="GO:0009166">
    <property type="term" value="P:nucleotide catabolic process"/>
    <property type="evidence" value="ECO:0007669"/>
    <property type="project" value="InterPro"/>
</dbReference>
<dbReference type="PANTHER" id="PTHR11575">
    <property type="entry name" value="5'-NUCLEOTIDASE-RELATED"/>
    <property type="match status" value="1"/>
</dbReference>
<keyword evidence="3" id="KW-0378">Hydrolase</keyword>
<evidence type="ECO:0000313" key="6">
    <source>
        <dbReference type="EMBL" id="XBU17136.1"/>
    </source>
</evidence>
<name>A0AAU7T1W9_9GAMM</name>
<dbReference type="RefSeq" id="WP_349929784.1">
    <property type="nucleotide sequence ID" value="NZ_CP157982.1"/>
</dbReference>
<dbReference type="GO" id="GO:0008768">
    <property type="term" value="F:UDP-sugar diphosphatase activity"/>
    <property type="evidence" value="ECO:0007669"/>
    <property type="project" value="TreeGrafter"/>
</dbReference>
<gene>
    <name evidence="6" type="ORF">ABJ384_15235</name>
</gene>
<dbReference type="InterPro" id="IPR008334">
    <property type="entry name" value="5'-Nucleotdase_C"/>
</dbReference>
<dbReference type="InterPro" id="IPR006146">
    <property type="entry name" value="5'-Nucleotdase_CS"/>
</dbReference>
<proteinExistence type="inferred from homology"/>
<dbReference type="GO" id="GO:0000166">
    <property type="term" value="F:nucleotide binding"/>
    <property type="evidence" value="ECO:0007669"/>
    <property type="project" value="UniProtKB-KW"/>
</dbReference>
<evidence type="ECO:0000256" key="3">
    <source>
        <dbReference type="RuleBase" id="RU362119"/>
    </source>
</evidence>
<dbReference type="GO" id="GO:0030288">
    <property type="term" value="C:outer membrane-bounded periplasmic space"/>
    <property type="evidence" value="ECO:0007669"/>
    <property type="project" value="TreeGrafter"/>
</dbReference>
<dbReference type="SUPFAM" id="SSF55816">
    <property type="entry name" value="5'-nucleotidase (syn. UDP-sugar hydrolase), C-terminal domain"/>
    <property type="match status" value="1"/>
</dbReference>
<evidence type="ECO:0000259" key="4">
    <source>
        <dbReference type="Pfam" id="PF00149"/>
    </source>
</evidence>
<dbReference type="AlphaFoldDB" id="A0AAU7T1W9"/>
<evidence type="ECO:0000256" key="1">
    <source>
        <dbReference type="ARBA" id="ARBA00006654"/>
    </source>
</evidence>
<dbReference type="EMBL" id="CP157982">
    <property type="protein sequence ID" value="XBU17136.1"/>
    <property type="molecule type" value="Genomic_DNA"/>
</dbReference>
<dbReference type="GO" id="GO:0008253">
    <property type="term" value="F:5'-nucleotidase activity"/>
    <property type="evidence" value="ECO:0007669"/>
    <property type="project" value="TreeGrafter"/>
</dbReference>
<dbReference type="Gene3D" id="3.90.780.10">
    <property type="entry name" value="5'-Nucleotidase, C-terminal domain"/>
    <property type="match status" value="1"/>
</dbReference>
<dbReference type="PROSITE" id="PS00785">
    <property type="entry name" value="5_NUCLEOTIDASE_1"/>
    <property type="match status" value="1"/>
</dbReference>
<dbReference type="InterPro" id="IPR006179">
    <property type="entry name" value="5_nucleotidase/apyrase"/>
</dbReference>
<dbReference type="Pfam" id="PF00149">
    <property type="entry name" value="Metallophos"/>
    <property type="match status" value="1"/>
</dbReference>
<dbReference type="InterPro" id="IPR004843">
    <property type="entry name" value="Calcineurin-like_PHP"/>
</dbReference>
<keyword evidence="6" id="KW-0614">Plasmid</keyword>
<dbReference type="Gene3D" id="3.60.21.10">
    <property type="match status" value="1"/>
</dbReference>
<dbReference type="PANTHER" id="PTHR11575:SF24">
    <property type="entry name" value="5'-NUCLEOTIDASE"/>
    <property type="match status" value="1"/>
</dbReference>
<feature type="domain" description="5'-Nucleotidase C-terminal" evidence="5">
    <location>
        <begin position="452"/>
        <end position="598"/>
    </location>
</feature>
<dbReference type="InterPro" id="IPR036907">
    <property type="entry name" value="5'-Nucleotdase_C_sf"/>
</dbReference>
<organism evidence="6">
    <name type="scientific">Acinetobacter sp. A1-4-2</name>
    <dbReference type="NCBI Taxonomy" id="3156489"/>
    <lineage>
        <taxon>Bacteria</taxon>
        <taxon>Pseudomonadati</taxon>
        <taxon>Pseudomonadota</taxon>
        <taxon>Gammaproteobacteria</taxon>
        <taxon>Moraxellales</taxon>
        <taxon>Moraxellaceae</taxon>
        <taxon>Acinetobacter</taxon>
    </lineage>
</organism>
<evidence type="ECO:0000256" key="2">
    <source>
        <dbReference type="ARBA" id="ARBA00022729"/>
    </source>
</evidence>